<keyword evidence="3" id="KW-0449">Lipoprotein</keyword>
<feature type="chain" id="PRO_5031193833" evidence="2">
    <location>
        <begin position="24"/>
        <end position="262"/>
    </location>
</feature>
<dbReference type="NCBIfam" id="TIGR03352">
    <property type="entry name" value="VI_chp_3"/>
    <property type="match status" value="1"/>
</dbReference>
<keyword evidence="2" id="KW-0732">Signal</keyword>
<evidence type="ECO:0000313" key="5">
    <source>
        <dbReference type="Proteomes" id="UP000541770"/>
    </source>
</evidence>
<dbReference type="PROSITE" id="PS51257">
    <property type="entry name" value="PROKAR_LIPOPROTEIN"/>
    <property type="match status" value="1"/>
</dbReference>
<dbReference type="Proteomes" id="UP000825591">
    <property type="component" value="Chromosome"/>
</dbReference>
<dbReference type="PANTHER" id="PTHR37625:SF5">
    <property type="entry name" value="LIPOPROTEIN"/>
    <property type="match status" value="1"/>
</dbReference>
<evidence type="ECO:0000313" key="6">
    <source>
        <dbReference type="Proteomes" id="UP000825591"/>
    </source>
</evidence>
<dbReference type="EMBL" id="CP081966">
    <property type="protein sequence ID" value="QZP24614.1"/>
    <property type="molecule type" value="Genomic_DNA"/>
</dbReference>
<reference evidence="3 5" key="1">
    <citation type="submission" date="2020-07" db="EMBL/GenBank/DDBJ databases">
        <title>Diversity of carbapenemase encoding genes among Pseudomonas putida group clinical isolates in a tertiary Brazilian hospital.</title>
        <authorList>
            <person name="Alberto-Lei F."/>
            <person name="Nodari C.S."/>
            <person name="Streling A.P."/>
            <person name="Paulino J.T."/>
            <person name="Bessa-Neto F.O."/>
            <person name="Cayo R."/>
            <person name="Gales A.C."/>
        </authorList>
    </citation>
    <scope>NUCLEOTIDE SEQUENCE [LARGE SCALE GENOMIC DNA]</scope>
    <source>
        <strain evidence="3 5">14802</strain>
    </source>
</reference>
<keyword evidence="6" id="KW-1185">Reference proteome</keyword>
<reference evidence="4 6" key="2">
    <citation type="submission" date="2021-08" db="EMBL/GenBank/DDBJ databases">
        <title>Bactericidal Effect of Pseudomonas oryziphila sp. nov., a novel Pseudomonas Species Against Xanthomonas oryzae Reduces Disease Severity of Bacterial Leaf Streak of Rice.</title>
        <authorList>
            <person name="Yang R."/>
            <person name="Li S."/>
            <person name="Li Y."/>
            <person name="Yan Y."/>
            <person name="Fang Y."/>
            <person name="Zou L."/>
            <person name="Chen G."/>
        </authorList>
    </citation>
    <scope>NUCLEOTIDE SEQUENCE [LARGE SCALE GENOMIC DNA]</scope>
    <source>
        <strain evidence="4 6">DSM 17497</strain>
    </source>
</reference>
<dbReference type="Gene3D" id="2.60.40.4150">
    <property type="entry name" value="Type VI secretion system, lipoprotein SciN"/>
    <property type="match status" value="1"/>
</dbReference>
<feature type="region of interest" description="Disordered" evidence="1">
    <location>
        <begin position="111"/>
        <end position="134"/>
    </location>
</feature>
<dbReference type="Pfam" id="PF12790">
    <property type="entry name" value="T6SS-SciN"/>
    <property type="match status" value="1"/>
</dbReference>
<evidence type="ECO:0000256" key="2">
    <source>
        <dbReference type="SAM" id="SignalP"/>
    </source>
</evidence>
<dbReference type="InterPro" id="IPR038706">
    <property type="entry name" value="Type_VI_SciN-like_sf"/>
</dbReference>
<dbReference type="PANTHER" id="PTHR37625">
    <property type="entry name" value="OUTER MEMBRANE LIPOPROTEIN-RELATED"/>
    <property type="match status" value="1"/>
</dbReference>
<gene>
    <name evidence="3" type="primary">tssJ</name>
    <name evidence="3" type="ORF">H4C75_22295</name>
    <name evidence="4" type="ORF">K5H97_17435</name>
</gene>
<sequence>MTLHPLRVATLLLALGSATGCTALGKIGQVVMDPSIPVGALSDQPTEVAFSLHASPTINTNPHSLDATVPGEAMEPTPYAVSLRASDPLALTEQVAGLLEHLQALFPAMSPVEPNDEQAPAHSPTEHEGPGSYDAKDVRFDVAAPSQKATSSIATPVAIKILQLRDDSLLRNSLYTQLDQDLAKALRSTYIRDDDYLLAPGQFKFVRFEPIAADTRFIAVIAKFNDITNADWRQVIRIAPRGRQVVLAVTLDGTQILLQEES</sequence>
<name>A0A7W2Q0F2_9PSED</name>
<organism evidence="3 5">
    <name type="scientific">Pseudomonas mosselii</name>
    <dbReference type="NCBI Taxonomy" id="78327"/>
    <lineage>
        <taxon>Bacteria</taxon>
        <taxon>Pseudomonadati</taxon>
        <taxon>Pseudomonadota</taxon>
        <taxon>Gammaproteobacteria</taxon>
        <taxon>Pseudomonadales</taxon>
        <taxon>Pseudomonadaceae</taxon>
        <taxon>Pseudomonas</taxon>
    </lineage>
</organism>
<proteinExistence type="predicted"/>
<dbReference type="InterPro" id="IPR017734">
    <property type="entry name" value="T6SS_SciN"/>
</dbReference>
<dbReference type="Proteomes" id="UP000541770">
    <property type="component" value="Unassembled WGS sequence"/>
</dbReference>
<protein>
    <submittedName>
        <fullName evidence="3">Type VI secretion system lipoprotein TssJ</fullName>
    </submittedName>
</protein>
<feature type="signal peptide" evidence="2">
    <location>
        <begin position="1"/>
        <end position="23"/>
    </location>
</feature>
<feature type="compositionally biased region" description="Basic and acidic residues" evidence="1">
    <location>
        <begin position="124"/>
        <end position="134"/>
    </location>
</feature>
<evidence type="ECO:0000256" key="1">
    <source>
        <dbReference type="SAM" id="MobiDB-lite"/>
    </source>
</evidence>
<evidence type="ECO:0000313" key="4">
    <source>
        <dbReference type="EMBL" id="QZP24614.1"/>
    </source>
</evidence>
<dbReference type="EMBL" id="JACGDE010000018">
    <property type="protein sequence ID" value="MBA6067475.1"/>
    <property type="molecule type" value="Genomic_DNA"/>
</dbReference>
<dbReference type="AlphaFoldDB" id="A0A7W2Q0F2"/>
<dbReference type="RefSeq" id="WP_028691398.1">
    <property type="nucleotide sequence ID" value="NZ_BQIT01000025.1"/>
</dbReference>
<evidence type="ECO:0000313" key="3">
    <source>
        <dbReference type="EMBL" id="MBA6067475.1"/>
    </source>
</evidence>
<accession>A0A7W2Q0F2</accession>